<dbReference type="SUPFAM" id="SSF49265">
    <property type="entry name" value="Fibronectin type III"/>
    <property type="match status" value="2"/>
</dbReference>
<feature type="region of interest" description="Disordered" evidence="12">
    <location>
        <begin position="458"/>
        <end position="510"/>
    </location>
</feature>
<evidence type="ECO:0000259" key="13">
    <source>
        <dbReference type="PROSITE" id="PS50002"/>
    </source>
</evidence>
<dbReference type="PANTHER" id="PTHR13817:SF151">
    <property type="entry name" value="TITIN"/>
    <property type="match status" value="1"/>
</dbReference>
<dbReference type="InterPro" id="IPR013098">
    <property type="entry name" value="Ig_I-set"/>
</dbReference>
<feature type="region of interest" description="Disordered" evidence="12">
    <location>
        <begin position="1481"/>
        <end position="1557"/>
    </location>
</feature>
<organism evidence="16 17">
    <name type="scientific">Frankliniella fusca</name>
    <dbReference type="NCBI Taxonomy" id="407009"/>
    <lineage>
        <taxon>Eukaryota</taxon>
        <taxon>Metazoa</taxon>
        <taxon>Ecdysozoa</taxon>
        <taxon>Arthropoda</taxon>
        <taxon>Hexapoda</taxon>
        <taxon>Insecta</taxon>
        <taxon>Pterygota</taxon>
        <taxon>Neoptera</taxon>
        <taxon>Paraneoptera</taxon>
        <taxon>Thysanoptera</taxon>
        <taxon>Terebrantia</taxon>
        <taxon>Thripoidea</taxon>
        <taxon>Thripidae</taxon>
        <taxon>Frankliniella</taxon>
    </lineage>
</organism>
<feature type="domain" description="Fibronectin type-III" evidence="15">
    <location>
        <begin position="3261"/>
        <end position="3360"/>
    </location>
</feature>
<dbReference type="PANTHER" id="PTHR13817">
    <property type="entry name" value="TITIN"/>
    <property type="match status" value="1"/>
</dbReference>
<dbReference type="FunFam" id="2.60.40.10:FF:001138">
    <property type="entry name" value="Sallimus, isoform P"/>
    <property type="match status" value="1"/>
</dbReference>
<feature type="compositionally biased region" description="Basic and acidic residues" evidence="12">
    <location>
        <begin position="1176"/>
        <end position="1247"/>
    </location>
</feature>
<dbReference type="Gene3D" id="2.60.40.10">
    <property type="entry name" value="Immunoglobulins"/>
    <property type="match status" value="13"/>
</dbReference>
<feature type="domain" description="Ig-like" evidence="14">
    <location>
        <begin position="1917"/>
        <end position="2006"/>
    </location>
</feature>
<dbReference type="Pfam" id="PF00041">
    <property type="entry name" value="fn3"/>
    <property type="match status" value="4"/>
</dbReference>
<dbReference type="GO" id="GO:0051239">
    <property type="term" value="P:regulation of multicellular organismal process"/>
    <property type="evidence" value="ECO:0007669"/>
    <property type="project" value="UniProtKB-ARBA"/>
</dbReference>
<dbReference type="FunFam" id="2.60.40.10:FF:000031">
    <property type="entry name" value="Myosin-binding protein C, slow type"/>
    <property type="match status" value="1"/>
</dbReference>
<feature type="compositionally biased region" description="Basic and acidic residues" evidence="12">
    <location>
        <begin position="972"/>
        <end position="1005"/>
    </location>
</feature>
<feature type="domain" description="Ig-like" evidence="14">
    <location>
        <begin position="2692"/>
        <end position="2780"/>
    </location>
</feature>
<dbReference type="InterPro" id="IPR036116">
    <property type="entry name" value="FN3_sf"/>
</dbReference>
<proteinExistence type="inferred from homology"/>
<dbReference type="InterPro" id="IPR036179">
    <property type="entry name" value="Ig-like_dom_sf"/>
</dbReference>
<dbReference type="SMART" id="SM00408">
    <property type="entry name" value="IGc2"/>
    <property type="match status" value="8"/>
</dbReference>
<feature type="non-terminal residue" evidence="16">
    <location>
        <position position="1"/>
    </location>
</feature>
<reference evidence="16" key="2">
    <citation type="journal article" date="2023" name="BMC Genomics">
        <title>Pest status, molecular evolution, and epigenetic factors derived from the genome assembly of Frankliniella fusca, a thysanopteran phytovirus vector.</title>
        <authorList>
            <person name="Catto M.A."/>
            <person name="Labadie P.E."/>
            <person name="Jacobson A.L."/>
            <person name="Kennedy G.G."/>
            <person name="Srinivasan R."/>
            <person name="Hunt B.G."/>
        </authorList>
    </citation>
    <scope>NUCLEOTIDE SEQUENCE</scope>
    <source>
        <strain evidence="16">PL_HMW_Pooled</strain>
    </source>
</reference>
<feature type="domain" description="Fibronectin type-III" evidence="15">
    <location>
        <begin position="3361"/>
        <end position="3458"/>
    </location>
</feature>
<feature type="domain" description="Fibronectin type-III" evidence="15">
    <location>
        <begin position="2888"/>
        <end position="2984"/>
    </location>
</feature>
<name>A0AAE1HGX5_9NEOP</name>
<evidence type="ECO:0000256" key="12">
    <source>
        <dbReference type="SAM" id="MobiDB-lite"/>
    </source>
</evidence>
<evidence type="ECO:0000256" key="4">
    <source>
        <dbReference type="ARBA" id="ARBA00022443"/>
    </source>
</evidence>
<dbReference type="GO" id="GO:0030018">
    <property type="term" value="C:Z disc"/>
    <property type="evidence" value="ECO:0007669"/>
    <property type="project" value="UniProtKB-ARBA"/>
</dbReference>
<keyword evidence="9" id="KW-0393">Immunoglobulin domain</keyword>
<dbReference type="InterPro" id="IPR050964">
    <property type="entry name" value="Striated_Muscle_Regulatory"/>
</dbReference>
<dbReference type="GO" id="GO:0005198">
    <property type="term" value="F:structural molecule activity"/>
    <property type="evidence" value="ECO:0007669"/>
    <property type="project" value="UniProtKB-ARBA"/>
</dbReference>
<feature type="domain" description="Ig-like" evidence="14">
    <location>
        <begin position="2142"/>
        <end position="2227"/>
    </location>
</feature>
<dbReference type="InterPro" id="IPR007110">
    <property type="entry name" value="Ig-like_dom"/>
</dbReference>
<dbReference type="PROSITE" id="PS50835">
    <property type="entry name" value="IG_LIKE"/>
    <property type="match status" value="9"/>
</dbReference>
<dbReference type="SMART" id="SM00326">
    <property type="entry name" value="SH3"/>
    <property type="match status" value="1"/>
</dbReference>
<feature type="compositionally biased region" description="Basic and acidic residues" evidence="12">
    <location>
        <begin position="1021"/>
        <end position="1093"/>
    </location>
</feature>
<dbReference type="InterPro" id="IPR001452">
    <property type="entry name" value="SH3_domain"/>
</dbReference>
<feature type="compositionally biased region" description="Basic and acidic residues" evidence="12">
    <location>
        <begin position="3466"/>
        <end position="3475"/>
    </location>
</feature>
<dbReference type="Proteomes" id="UP001219518">
    <property type="component" value="Unassembled WGS sequence"/>
</dbReference>
<dbReference type="GO" id="GO:0050793">
    <property type="term" value="P:regulation of developmental process"/>
    <property type="evidence" value="ECO:0007669"/>
    <property type="project" value="UniProtKB-ARBA"/>
</dbReference>
<feature type="region of interest" description="Disordered" evidence="12">
    <location>
        <begin position="537"/>
        <end position="819"/>
    </location>
</feature>
<evidence type="ECO:0000256" key="8">
    <source>
        <dbReference type="ARBA" id="ARBA00023242"/>
    </source>
</evidence>
<evidence type="ECO:0000259" key="14">
    <source>
        <dbReference type="PROSITE" id="PS50835"/>
    </source>
</evidence>
<keyword evidence="6" id="KW-0677">Repeat</keyword>
<protein>
    <recommendedName>
        <fullName evidence="10">Titin</fullName>
    </recommendedName>
</protein>
<feature type="region of interest" description="Disordered" evidence="12">
    <location>
        <begin position="250"/>
        <end position="272"/>
    </location>
</feature>
<comment type="similarity">
    <text evidence="3">Belongs to the protein kinase superfamily. CAMK Ser/Thr protein kinase family.</text>
</comment>
<dbReference type="InterPro" id="IPR003599">
    <property type="entry name" value="Ig_sub"/>
</dbReference>
<dbReference type="FunFam" id="2.60.40.10:FF:000425">
    <property type="entry name" value="Myosin light chain kinase"/>
    <property type="match status" value="1"/>
</dbReference>
<evidence type="ECO:0000256" key="6">
    <source>
        <dbReference type="ARBA" id="ARBA00022737"/>
    </source>
</evidence>
<dbReference type="CDD" id="cd11856">
    <property type="entry name" value="SH3_p47phox_like"/>
    <property type="match status" value="1"/>
</dbReference>
<feature type="domain" description="Ig-like" evidence="14">
    <location>
        <begin position="2511"/>
        <end position="2594"/>
    </location>
</feature>
<dbReference type="InterPro" id="IPR013783">
    <property type="entry name" value="Ig-like_fold"/>
</dbReference>
<sequence length="3588" mass="401259">ITADEEKVTETTTVEEEGKEAQVDVKETVRKLPKKKVRKPHIQEITDEEVQRLAVEGPEEATATLEVPVQSKVCDVAEIDNADSDVYSGNFGAVVEFPEEDLSDFESLPDFAQESETVTDVFEEGKPKRIKKRVIRKVKNGIENVSEIVTVSEDGALPRVEVTEYSKQVPDYVPCGASSSTESKAKVSEQVTEIYKDGKKKSVKKTTVSAVAGDNVVVTETVTTSEDGSVPKVEITQRFKKLPVKSDIVVSEETERPDLGESADSVPEESIASVSLDVPLDEVLDDSVDKSEPDQKELLKTKRVKKKRNVQKTESIPKNVLDVDLDEEIQRPILEKYVPTPFVPKKKQIDSNREEKLAGFEKQPIIMTPGCPKKVQIVHVEDVPQLATIKLKKIGPVRREERRSVSLPKFLLKSRIRFISYPPVEHIPVVSVIGARRLVGELSRNAEEALKILKKKRKKVKLPEDDERPELEEYVPFEDEQKPEEPAPQDHVKPPLPLKEKPAQEAPKALIPVVTVIGAKRENGELSRNAEEALKILKKKRKKVKLPEDDERPELEEYVPFEDERKPEEPAPEDEVKPTPTPKDKPAEDAPAEHKLKLKKGSVPQEEDAPEEIKLKKPYDIPREDVDLEKPEKMPYEKPDKEEVPEEKPKPKKPKKEKPQPETLETPIVPGVPKPQPEEETPEIKLKKKQGPPPEIPTEEIKLKPFKKDDEKPVPDAPEAEIKFTPEEKPAVEEDLSIKPVKDKDVKKKRKKSAQPDTPADEIPAEEQPKDDVPQEETTHDVPDEAQPAPKDEPKKIVKKKKKVPKPDEKPEIVLDVDLDEEIERPKLEKYEPTPFVPKKKQVEAEKKEKLKGLQKQPIMRTEVSPKKVQVVSIDEVPQLATIKLKKAAPVKRDDRRSVSLPKFLLKSRINIVPYPPEALIPVVTVIGAKRENGELSRNAEEALKILKKKRKKVKLPEDDERPELEEYVPFENERKPEEPAPEDEVKPTPTPKDKPAEDAPAEHKLKLKKGSVPQEEDAPEEIKLKKVPEKPKSSEDIIEKLPKKSKPPEEDHKKTTEEDDERKPEEPAPEDETKPTPTPKDKPAEDAPVEHKLKLKKGSVPHEEDAPEEIKLRKAPERPEDAEDVDVKLSQKPESPEEVPKKKSEEDDKPAEDAPVEHKLKLKKGLVPEVEDKPEEIKLRKAPERPQDVEDADVKLSKKPESPEEVPKKKSEEDVVELKPFEPYDIPKEDTDLEKPDKMPYEKPEKAVVPGEKPGRKKVSKKKPTPEVEKHPIVPGSPKSVPDTDIPDLNLKSVQGPLPEDKPTDISLTPLVRDEKSPEKTPSTTESLTESVTLKPSFKESEELEVGVVIRPPKPVDEEAVQVTLKKKQPKPAVTDEVADEVTVTKKVPTKPREDLPEDVPMETLTLKSKPLPQEDSVETLKIKPKAEEPLGLEEEGASITIKRKKSKPSVEVAGEVSVKKIVPENGDGGQDIEEMLKVKTKPPKHVDEGVDETNIKLIVPQKSDDTTPESAKLPDTPKTGDVNKEVKLEKPLKSGDEDEVKISLRPAPKPTTDEEVAAVTLKKVLPVPNEDKDEETVTVRKRDKILPEDEVSEEVTIKKTVPEKPAEGNELAESVTLKKKTRKQPQVEEAAEAITIKKPLPEQPEEVETVIFKPKTTKKKEDVEQEFKIQLQQYEEEEISMSGKVRLKKPKPMTFGEEAGVGTIQITQEVDDEGGPVIEEVSDDEGLQPEKIREDFEIKLKRKPSEKRYSIQDIEEEIQVGFRKEKRESVVFEEETLAFKPKPKRRPSESSGLTEDVSLSITKEAEVIKEEAEQVDVVITEVQDGDLLYCICSYVAENDDAMNLVEGERVYVLESHNSDWWFVRKTLTAEKGWVPAKILKDEVSYTHHLTHSLHEKIDKLPVFEKPVLGQSVSAPRFIEKLQPQHAPDGSTVQLECRVEGNPKPQITWFRETAIIKPSPDFQMFYDEDNVATLIIREVFPEDAGFFTCVAKNSVGFASSTTELYIEAPLSDHGSDITAPSRKSMSRESSLADILEGIPPTFSRKPKAKCVPVGEDVDLECRLVAIPEPEVTWLFNGKELTTEKNVTVATDSDMHSYSSIVHISKIRQTQEGTYTVVARNREGEASMTITVKVQTGDKEGPQILEPLRSVTIREGDSAVLSTQIVGNPKPKITWYKDGKAAPKLPTKTDGDTYTLTLIQPKATDSAQYTVKAVNEMGKCETTATLTVEELPRPEAPLFIERFQEQKVKENSTIKLVAKVTGNPTPQITWFRNNEPLLPSNRIKEKFDGSVVTLEITGADSELDAGDYKCLASNPSGKASHGARVTVDVDRVIFTKKLQKSVIVDERSSLNLECETSHTVSTKWYHNGKELSGMDHREIVQENKSHRLQIMHTSLSDCGTYICKVKDQSTECTVSVNEIKAEFVRKVEDIEVKEREIAVLEVEVSSNTADVTWHKDGEQLKEVRDKVVFEKKGAVRRLLIRSTSVHDEGEYTCALGDQECSAEVTVIELPPEIITKLKDTTVAKGDKATLDIELTKGDALVRWFKDGKELQFSEHIQLAIDGKRQKLKIYKAELSDAAVYSCQVGDQTSSARLTVQEPDVTFTMRMPEVIRVPVEADATLTVELSRPDVEVKWFKKSEEIKEMERFTFFSEGNVRKLIIKKVKIEDQSDYSCVMLSAKTSTKLIVEVSQSIPIIEVPKNEYKVRKGNDVSMEVNFISTPPPTDEWSINGTVIKKSKKSIPSLTESAACLTIKKVEEKDVGNYKIKLKNKSGEASADLKLILIEPPGAPGTPDVLEVTNDSITLCWKAPESDGNSPIIEYIIEYHARGEFTWSNACKDTRVTETTHKVTRLVMNSELTFRVVAVNEAGPGEPSPATRFVRIAIACKPSAPRGPFEISSMAESSFTLKWQPPESDGGSPLLEYLLERREVGKKAWQKVGTTSGDVTFIDVPGLKANTPYNFRVTASNIVGNGPSYAPEEPITVGKMISQQTKSRVEVAESEEEEIPTVILPFPKPRFKPSSFPPTRAPRPSLVVSEALSSGVPASLLTPALSSLPTRPLSATPLLSGLSPTGSPRSLSPMPHSVDLEVESHASQRRSTSIDFSVRKVSSGLITFAEGSLEMPSSLPVTSELSPSYLVIENRKDSFASEYEVNRNKAPLGKAIDASKFKNISGEDLRTILTFFPVSGSELTTTKETSEQHNKNHSEKTCTKAKKQWPAGTVSENTTTLGMLKAKPREKLPPRPMVIIHPVKPVVVEERIASPSAPTNLTVIDVTSRSITLQWGPPENLGGTDLTGYIVERQDQESQKWVKIATLDPSCTHYCCENLKEKSEFSFRVLAENVVGLSPPASTDRVCLKTHATPPSPPTAPLEILAVGPYAVVIEWGTPESDGGSPLTGYTIAIRDTRKTMWMEVGRVKADVQKLTIKDLQENHEYLIRIFAVNEVGSSEPLESDEPFKVLKPSELDAADYERGEATDKDTPSVSFSTEPTTSSWMRENNMDADIETYAKGSLLRKDEYFFKVWCYAKKLFKWTCRDLNNPAAMTQVDNIVFPEPYFTSLSLKYVNRLHLLDQHATLPYHAAPDIIYPELCAIM</sequence>
<feature type="domain" description="Ig-like" evidence="14">
    <location>
        <begin position="2421"/>
        <end position="2505"/>
    </location>
</feature>
<dbReference type="GO" id="GO:0005634">
    <property type="term" value="C:nucleus"/>
    <property type="evidence" value="ECO:0007669"/>
    <property type="project" value="UniProtKB-SubCell"/>
</dbReference>
<feature type="region of interest" description="Disordered" evidence="12">
    <location>
        <begin position="948"/>
        <end position="1347"/>
    </location>
</feature>
<feature type="region of interest" description="Disordered" evidence="12">
    <location>
        <begin position="3466"/>
        <end position="3486"/>
    </location>
</feature>
<feature type="domain" description="SH3" evidence="13">
    <location>
        <begin position="1825"/>
        <end position="1886"/>
    </location>
</feature>
<evidence type="ECO:0000256" key="7">
    <source>
        <dbReference type="ARBA" id="ARBA00023157"/>
    </source>
</evidence>
<dbReference type="InterPro" id="IPR003961">
    <property type="entry name" value="FN3_dom"/>
</dbReference>
<feature type="compositionally biased region" description="Acidic residues" evidence="12">
    <location>
        <begin position="464"/>
        <end position="478"/>
    </location>
</feature>
<dbReference type="CDD" id="cd00063">
    <property type="entry name" value="FN3"/>
    <property type="match status" value="4"/>
</dbReference>
<dbReference type="GO" id="GO:0007517">
    <property type="term" value="P:muscle organ development"/>
    <property type="evidence" value="ECO:0007669"/>
    <property type="project" value="UniProtKB-ARBA"/>
</dbReference>
<feature type="compositionally biased region" description="Basic and acidic residues" evidence="12">
    <location>
        <begin position="3192"/>
        <end position="3206"/>
    </location>
</feature>
<feature type="domain" description="Ig-like" evidence="14">
    <location>
        <begin position="2598"/>
        <end position="2688"/>
    </location>
</feature>
<feature type="region of interest" description="Disordered" evidence="12">
    <location>
        <begin position="3188"/>
        <end position="3216"/>
    </location>
</feature>
<dbReference type="SMART" id="SM00409">
    <property type="entry name" value="IG"/>
    <property type="match status" value="9"/>
</dbReference>
<accession>A0AAE1HGX5</accession>
<evidence type="ECO:0000256" key="11">
    <source>
        <dbReference type="PROSITE-ProRule" id="PRU00192"/>
    </source>
</evidence>
<feature type="compositionally biased region" description="Basic and acidic residues" evidence="12">
    <location>
        <begin position="1523"/>
        <end position="1537"/>
    </location>
</feature>
<feature type="domain" description="Ig-like" evidence="14">
    <location>
        <begin position="2330"/>
        <end position="2415"/>
    </location>
</feature>
<dbReference type="Pfam" id="PF07679">
    <property type="entry name" value="I-set"/>
    <property type="match status" value="9"/>
</dbReference>
<dbReference type="CDD" id="cd00096">
    <property type="entry name" value="Ig"/>
    <property type="match status" value="1"/>
</dbReference>
<gene>
    <name evidence="16" type="ORF">KUF71_010361</name>
</gene>
<dbReference type="PROSITE" id="PS50002">
    <property type="entry name" value="SH3"/>
    <property type="match status" value="1"/>
</dbReference>
<feature type="compositionally biased region" description="Low complexity" evidence="12">
    <location>
        <begin position="1321"/>
        <end position="1332"/>
    </location>
</feature>
<feature type="region of interest" description="Disordered" evidence="12">
    <location>
        <begin position="1425"/>
        <end position="1455"/>
    </location>
</feature>
<evidence type="ECO:0000313" key="17">
    <source>
        <dbReference type="Proteomes" id="UP001219518"/>
    </source>
</evidence>
<feature type="region of interest" description="Disordered" evidence="12">
    <location>
        <begin position="1602"/>
        <end position="1628"/>
    </location>
</feature>
<feature type="compositionally biased region" description="Polar residues" evidence="12">
    <location>
        <begin position="3476"/>
        <end position="3486"/>
    </location>
</feature>
<dbReference type="GO" id="GO:0030154">
    <property type="term" value="P:cell differentiation"/>
    <property type="evidence" value="ECO:0007669"/>
    <property type="project" value="UniProtKB-ARBA"/>
</dbReference>
<dbReference type="Pfam" id="PF14604">
    <property type="entry name" value="SH3_9"/>
    <property type="match status" value="1"/>
</dbReference>
<dbReference type="GO" id="GO:0009888">
    <property type="term" value="P:tissue development"/>
    <property type="evidence" value="ECO:0007669"/>
    <property type="project" value="UniProtKB-ARBA"/>
</dbReference>
<dbReference type="PROSITE" id="PS50853">
    <property type="entry name" value="FN3"/>
    <property type="match status" value="4"/>
</dbReference>
<feature type="domain" description="Fibronectin type-III" evidence="15">
    <location>
        <begin position="2787"/>
        <end position="2883"/>
    </location>
</feature>
<evidence type="ECO:0000313" key="16">
    <source>
        <dbReference type="EMBL" id="KAK3921146.1"/>
    </source>
</evidence>
<keyword evidence="8" id="KW-0539">Nucleus</keyword>
<evidence type="ECO:0000259" key="15">
    <source>
        <dbReference type="PROSITE" id="PS50853"/>
    </source>
</evidence>
<comment type="subcellular location">
    <subcellularLocation>
        <location evidence="2">Cytoplasm</location>
        <location evidence="2">Myofibril</location>
        <location evidence="2">Sarcomere</location>
    </subcellularLocation>
    <subcellularLocation>
        <location evidence="1">Nucleus</location>
    </subcellularLocation>
</comment>
<keyword evidence="4 11" id="KW-0728">SH3 domain</keyword>
<comment type="caution">
    <text evidence="16">The sequence shown here is derived from an EMBL/GenBank/DDBJ whole genome shotgun (WGS) entry which is preliminary data.</text>
</comment>
<dbReference type="SUPFAM" id="SSF48726">
    <property type="entry name" value="Immunoglobulin"/>
    <property type="match status" value="9"/>
</dbReference>
<keyword evidence="7" id="KW-1015">Disulfide bond</keyword>
<feature type="region of interest" description="Disordered" evidence="12">
    <location>
        <begin position="3060"/>
        <end position="3080"/>
    </location>
</feature>
<feature type="compositionally biased region" description="Acidic residues" evidence="12">
    <location>
        <begin position="958"/>
        <end position="969"/>
    </location>
</feature>
<dbReference type="FunFam" id="2.60.40.10:FF:000147">
    <property type="entry name" value="Myosin light chain kinase"/>
    <property type="match status" value="1"/>
</dbReference>
<keyword evidence="17" id="KW-1185">Reference proteome</keyword>
<keyword evidence="5" id="KW-0963">Cytoplasm</keyword>
<feature type="compositionally biased region" description="Basic and acidic residues" evidence="12">
    <location>
        <begin position="767"/>
        <end position="783"/>
    </location>
</feature>
<dbReference type="InterPro" id="IPR003598">
    <property type="entry name" value="Ig_sub2"/>
</dbReference>
<dbReference type="SUPFAM" id="SSF50044">
    <property type="entry name" value="SH3-domain"/>
    <property type="match status" value="1"/>
</dbReference>
<dbReference type="GO" id="GO:0009653">
    <property type="term" value="P:anatomical structure morphogenesis"/>
    <property type="evidence" value="ECO:0007669"/>
    <property type="project" value="UniProtKB-ARBA"/>
</dbReference>
<dbReference type="FunFam" id="2.60.40.10:FF:000032">
    <property type="entry name" value="palladin isoform X1"/>
    <property type="match status" value="1"/>
</dbReference>
<evidence type="ECO:0000256" key="10">
    <source>
        <dbReference type="ARBA" id="ARBA00073138"/>
    </source>
</evidence>
<dbReference type="SMART" id="SM00060">
    <property type="entry name" value="FN3"/>
    <property type="match status" value="4"/>
</dbReference>
<dbReference type="EMBL" id="JAHWGI010001033">
    <property type="protein sequence ID" value="KAK3921146.1"/>
    <property type="molecule type" value="Genomic_DNA"/>
</dbReference>
<feature type="domain" description="Ig-like" evidence="14">
    <location>
        <begin position="2234"/>
        <end position="2326"/>
    </location>
</feature>
<evidence type="ECO:0000256" key="5">
    <source>
        <dbReference type="ARBA" id="ARBA00022490"/>
    </source>
</evidence>
<feature type="domain" description="Ig-like" evidence="14">
    <location>
        <begin position="2041"/>
        <end position="2135"/>
    </location>
</feature>
<feature type="compositionally biased region" description="Basic and acidic residues" evidence="12">
    <location>
        <begin position="479"/>
        <end position="503"/>
    </location>
</feature>
<dbReference type="Gene3D" id="2.30.30.40">
    <property type="entry name" value="SH3 Domains"/>
    <property type="match status" value="1"/>
</dbReference>
<evidence type="ECO:0000256" key="3">
    <source>
        <dbReference type="ARBA" id="ARBA00006692"/>
    </source>
</evidence>
<dbReference type="InterPro" id="IPR036028">
    <property type="entry name" value="SH3-like_dom_sf"/>
</dbReference>
<reference evidence="16" key="1">
    <citation type="submission" date="2021-07" db="EMBL/GenBank/DDBJ databases">
        <authorList>
            <person name="Catto M.A."/>
            <person name="Jacobson A."/>
            <person name="Kennedy G."/>
            <person name="Labadie P."/>
            <person name="Hunt B.G."/>
            <person name="Srinivasan R."/>
        </authorList>
    </citation>
    <scope>NUCLEOTIDE SEQUENCE</scope>
    <source>
        <strain evidence="16">PL_HMW_Pooled</strain>
        <tissue evidence="16">Head</tissue>
    </source>
</reference>
<feature type="compositionally biased region" description="Acidic residues" evidence="12">
    <location>
        <begin position="548"/>
        <end position="561"/>
    </location>
</feature>
<feature type="compositionally biased region" description="Basic and acidic residues" evidence="12">
    <location>
        <begin position="562"/>
        <end position="595"/>
    </location>
</feature>
<feature type="compositionally biased region" description="Basic and acidic residues" evidence="12">
    <location>
        <begin position="699"/>
        <end position="746"/>
    </location>
</feature>
<feature type="compositionally biased region" description="Basic and acidic residues" evidence="12">
    <location>
        <begin position="611"/>
        <end position="649"/>
    </location>
</feature>
<dbReference type="FunFam" id="2.60.40.10:FF:000211">
    <property type="entry name" value="Obscurin-like protein 1"/>
    <property type="match status" value="1"/>
</dbReference>
<evidence type="ECO:0000256" key="1">
    <source>
        <dbReference type="ARBA" id="ARBA00004123"/>
    </source>
</evidence>
<dbReference type="FunFam" id="2.60.40.10:FF:000050">
    <property type="entry name" value="Titin isoform B"/>
    <property type="match status" value="1"/>
</dbReference>
<evidence type="ECO:0000256" key="2">
    <source>
        <dbReference type="ARBA" id="ARBA00004204"/>
    </source>
</evidence>
<feature type="compositionally biased region" description="Basic and acidic residues" evidence="12">
    <location>
        <begin position="1101"/>
        <end position="1160"/>
    </location>
</feature>
<evidence type="ECO:0000256" key="9">
    <source>
        <dbReference type="ARBA" id="ARBA00023319"/>
    </source>
</evidence>
<dbReference type="FunFam" id="2.60.40.10:FF:000056">
    <property type="entry name" value="twitchin isoform X4"/>
    <property type="match status" value="2"/>
</dbReference>
<feature type="region of interest" description="Disordered" evidence="12">
    <location>
        <begin position="1"/>
        <end position="22"/>
    </location>
</feature>